<protein>
    <submittedName>
        <fullName evidence="2">Uncharacterized protein</fullName>
    </submittedName>
</protein>
<dbReference type="KEGG" id="wei:EQG49_10405"/>
<sequence length="68" mass="7737">MTNSMKKSQNVNTGVLHNSKAKMNGNTFTNKLDKVNKTANDEFVMDKANKSKTDVARMLREKYAKKNK</sequence>
<feature type="compositionally biased region" description="Polar residues" evidence="1">
    <location>
        <begin position="1"/>
        <end position="16"/>
    </location>
</feature>
<evidence type="ECO:0000256" key="1">
    <source>
        <dbReference type="SAM" id="MobiDB-lite"/>
    </source>
</evidence>
<dbReference type="AlphaFoldDB" id="A0A4P6YVJ9"/>
<organism evidence="2 3">
    <name type="scientific">Periweissella cryptocerci</name>
    <dbReference type="NCBI Taxonomy" id="2506420"/>
    <lineage>
        <taxon>Bacteria</taxon>
        <taxon>Bacillati</taxon>
        <taxon>Bacillota</taxon>
        <taxon>Bacilli</taxon>
        <taxon>Lactobacillales</taxon>
        <taxon>Lactobacillaceae</taxon>
        <taxon>Periweissella</taxon>
    </lineage>
</organism>
<proteinExistence type="predicted"/>
<feature type="region of interest" description="Disordered" evidence="1">
    <location>
        <begin position="1"/>
        <end position="29"/>
    </location>
</feature>
<dbReference type="EMBL" id="CP037940">
    <property type="protein sequence ID" value="QBO36824.1"/>
    <property type="molecule type" value="Genomic_DNA"/>
</dbReference>
<reference evidence="3" key="1">
    <citation type="submission" date="2019-03" db="EMBL/GenBank/DDBJ databases">
        <title>Weissella sp. 26KH-42 Genome sequencing.</title>
        <authorList>
            <person name="Heo J."/>
            <person name="Kim S.-J."/>
            <person name="Kim J.-S."/>
            <person name="Hong S.-B."/>
            <person name="Kwon S.-W."/>
        </authorList>
    </citation>
    <scope>NUCLEOTIDE SEQUENCE [LARGE SCALE GENOMIC DNA]</scope>
    <source>
        <strain evidence="3">26KH-42</strain>
    </source>
</reference>
<accession>A0A4P6YVJ9</accession>
<evidence type="ECO:0000313" key="2">
    <source>
        <dbReference type="EMBL" id="QBO36824.1"/>
    </source>
</evidence>
<dbReference type="RefSeq" id="WP_133363901.1">
    <property type="nucleotide sequence ID" value="NZ_CP037940.1"/>
</dbReference>
<dbReference type="Proteomes" id="UP000292886">
    <property type="component" value="Chromosome"/>
</dbReference>
<keyword evidence="3" id="KW-1185">Reference proteome</keyword>
<evidence type="ECO:0000313" key="3">
    <source>
        <dbReference type="Proteomes" id="UP000292886"/>
    </source>
</evidence>
<gene>
    <name evidence="2" type="ORF">EQG49_10405</name>
</gene>
<name>A0A4P6YVJ9_9LACO</name>